<feature type="compositionally biased region" description="Basic and acidic residues" evidence="1">
    <location>
        <begin position="356"/>
        <end position="378"/>
    </location>
</feature>
<dbReference type="AlphaFoldDB" id="A0A428PGN7"/>
<comment type="caution">
    <text evidence="2">The sequence shown here is derived from an EMBL/GenBank/DDBJ whole genome shotgun (WGS) entry which is preliminary data.</text>
</comment>
<reference evidence="2 3" key="1">
    <citation type="submission" date="2017-06" db="EMBL/GenBank/DDBJ databases">
        <title>Comparative genomic analysis of Ambrosia Fusariam Clade fungi.</title>
        <authorList>
            <person name="Stajich J.E."/>
            <person name="Carrillo J."/>
            <person name="Kijimoto T."/>
            <person name="Eskalen A."/>
            <person name="O'Donnell K."/>
            <person name="Kasson M."/>
        </authorList>
    </citation>
    <scope>NUCLEOTIDE SEQUENCE [LARGE SCALE GENOMIC DNA]</scope>
    <source>
        <strain evidence="2 3">NRRL62584</strain>
    </source>
</reference>
<evidence type="ECO:0000313" key="3">
    <source>
        <dbReference type="Proteomes" id="UP000288168"/>
    </source>
</evidence>
<feature type="region of interest" description="Disordered" evidence="1">
    <location>
        <begin position="145"/>
        <end position="195"/>
    </location>
</feature>
<dbReference type="EMBL" id="NKCI01000138">
    <property type="protein sequence ID" value="RSL52218.1"/>
    <property type="molecule type" value="Genomic_DNA"/>
</dbReference>
<gene>
    <name evidence="2" type="ORF">CEP54_011012</name>
</gene>
<evidence type="ECO:0000313" key="2">
    <source>
        <dbReference type="EMBL" id="RSL52218.1"/>
    </source>
</evidence>
<sequence length="437" mass="47840">MSTADADPPTSPDPRDGTSLSDQEIAAALGEFWAESYTEKTLGTAARQIFNITQQWPWELVAGFSPEVWGVAVVTELADTIDRLAKNSTTVNLHAQVRNLVEFLRERADERALQLNQSNPELQFRDVCTAKRHFGAKAIVLRAGQGGNKSGEEQKTSVPTASTLSMTTGSRKRPCESSDASQVMKSARRDGPTNLGGLALSRSAKTMIPAGGLIDLVEPVQGETLLSSSMLDMIATVENLKAASRAILNGLTHKLDNARSSMEEQETSLNIVLPDGATPRTLEELRRARDNMIAEKKEIEKAKALFEQHQDGMALDPSVISQVSKQHEAKLRECDRGIAQAEAKFQDMEDALTDNAPRRDKLQSQLDQDKAEVARLERQKEQSELEVDYYRTIEGLMKLGPRGLAALAKKLARSGISVPTMADNAESENQTLIDLTT</sequence>
<accession>A0A428PGN7</accession>
<feature type="region of interest" description="Disordered" evidence="1">
    <location>
        <begin position="1"/>
        <end position="20"/>
    </location>
</feature>
<feature type="region of interest" description="Disordered" evidence="1">
    <location>
        <begin position="355"/>
        <end position="378"/>
    </location>
</feature>
<protein>
    <submittedName>
        <fullName evidence="2">Uncharacterized protein</fullName>
    </submittedName>
</protein>
<dbReference type="OrthoDB" id="5089539at2759"/>
<dbReference type="Proteomes" id="UP000288168">
    <property type="component" value="Unassembled WGS sequence"/>
</dbReference>
<evidence type="ECO:0000256" key="1">
    <source>
        <dbReference type="SAM" id="MobiDB-lite"/>
    </source>
</evidence>
<proteinExistence type="predicted"/>
<name>A0A428PGN7_9HYPO</name>
<feature type="compositionally biased region" description="Polar residues" evidence="1">
    <location>
        <begin position="156"/>
        <end position="169"/>
    </location>
</feature>
<keyword evidence="3" id="KW-1185">Reference proteome</keyword>
<organism evidence="2 3">
    <name type="scientific">Fusarium duplospermum</name>
    <dbReference type="NCBI Taxonomy" id="1325734"/>
    <lineage>
        <taxon>Eukaryota</taxon>
        <taxon>Fungi</taxon>
        <taxon>Dikarya</taxon>
        <taxon>Ascomycota</taxon>
        <taxon>Pezizomycotina</taxon>
        <taxon>Sordariomycetes</taxon>
        <taxon>Hypocreomycetidae</taxon>
        <taxon>Hypocreales</taxon>
        <taxon>Nectriaceae</taxon>
        <taxon>Fusarium</taxon>
        <taxon>Fusarium solani species complex</taxon>
    </lineage>
</organism>